<organism evidence="4 5">
    <name type="scientific">Photobacterium indicum</name>
    <dbReference type="NCBI Taxonomy" id="81447"/>
    <lineage>
        <taxon>Bacteria</taxon>
        <taxon>Pseudomonadati</taxon>
        <taxon>Pseudomonadota</taxon>
        <taxon>Gammaproteobacteria</taxon>
        <taxon>Vibrionales</taxon>
        <taxon>Vibrionaceae</taxon>
        <taxon>Photobacterium</taxon>
    </lineage>
</organism>
<dbReference type="NCBIfam" id="TIGR01730">
    <property type="entry name" value="RND_mfp"/>
    <property type="match status" value="1"/>
</dbReference>
<dbReference type="Gene3D" id="2.40.30.170">
    <property type="match status" value="1"/>
</dbReference>
<comment type="caution">
    <text evidence="4">The sequence shown here is derived from an EMBL/GenBank/DDBJ whole genome shotgun (WGS) entry which is preliminary data.</text>
</comment>
<dbReference type="EMBL" id="PYOC01000005">
    <property type="protein sequence ID" value="PSV46177.1"/>
    <property type="molecule type" value="Genomic_DNA"/>
</dbReference>
<dbReference type="Pfam" id="PF25876">
    <property type="entry name" value="HH_MFP_RND"/>
    <property type="match status" value="1"/>
</dbReference>
<dbReference type="RefSeq" id="WP_107254251.1">
    <property type="nucleotide sequence ID" value="NZ_PYOC01000005.1"/>
</dbReference>
<dbReference type="InterPro" id="IPR058624">
    <property type="entry name" value="MdtA-like_HH"/>
</dbReference>
<evidence type="ECO:0000313" key="4">
    <source>
        <dbReference type="EMBL" id="PSV46177.1"/>
    </source>
</evidence>
<evidence type="ECO:0000256" key="1">
    <source>
        <dbReference type="ARBA" id="ARBA00009477"/>
    </source>
</evidence>
<comment type="similarity">
    <text evidence="1">Belongs to the membrane fusion protein (MFP) (TC 8.A.1) family.</text>
</comment>
<dbReference type="Proteomes" id="UP000241803">
    <property type="component" value="Unassembled WGS sequence"/>
</dbReference>
<dbReference type="AlphaFoldDB" id="A0A2T3L721"/>
<sequence length="355" mass="39472">MKLHYFRACLLITSLAFLTACGNERKVESEPDYPRPVKLIQVQIGDGQKERILPGEVQASDQAILSFRVAGEINKILVRPGVQVKAGDLLATIDPAMYEQAYQVAKSQYELARVLYKRSKQLVGKGFISKNDFDKSKSQLATAKSALDKANNDRDYTKLLAPYEGAISARYSEEFEFVREKQQVLGIQTESFIDVSFQLAEQYIGSLQRVQKQEESALKVEINFEGKEQWFEASLKELSTVADPSTASYTVVFTLPTPEQVNVLSGMNAKVKLTIPGSANDKLLEIPAGALIQDNGNNFVFRWLPESDKLEKVAIKLDDGRLVSGLQDGDWLVMTGATELQDGQAAVPWVKERGL</sequence>
<dbReference type="GO" id="GO:1990281">
    <property type="term" value="C:efflux pump complex"/>
    <property type="evidence" value="ECO:0007669"/>
    <property type="project" value="TreeGrafter"/>
</dbReference>
<feature type="domain" description="Multidrug resistance protein MdtA-like alpha-helical hairpin" evidence="2">
    <location>
        <begin position="104"/>
        <end position="150"/>
    </location>
</feature>
<dbReference type="SUPFAM" id="SSF111369">
    <property type="entry name" value="HlyD-like secretion proteins"/>
    <property type="match status" value="1"/>
</dbReference>
<protein>
    <submittedName>
        <fullName evidence="4">Efflux transporter periplasmic adaptor subunit</fullName>
    </submittedName>
</protein>
<evidence type="ECO:0000259" key="3">
    <source>
        <dbReference type="Pfam" id="PF25917"/>
    </source>
</evidence>
<dbReference type="PROSITE" id="PS51257">
    <property type="entry name" value="PROKAR_LIPOPROTEIN"/>
    <property type="match status" value="1"/>
</dbReference>
<accession>A0A2T3L721</accession>
<dbReference type="InterPro" id="IPR058625">
    <property type="entry name" value="MdtA-like_BSH"/>
</dbReference>
<dbReference type="Gene3D" id="2.40.420.20">
    <property type="match status" value="1"/>
</dbReference>
<dbReference type="PANTHER" id="PTHR30469:SF20">
    <property type="entry name" value="EFFLUX RND TRANSPORTER PERIPLASMIC ADAPTOR SUBUNIT"/>
    <property type="match status" value="1"/>
</dbReference>
<reference evidence="4 5" key="1">
    <citation type="submission" date="2018-03" db="EMBL/GenBank/DDBJ databases">
        <title>Whole genome sequencing of Histamine producing bacteria.</title>
        <authorList>
            <person name="Butler K."/>
        </authorList>
    </citation>
    <scope>NUCLEOTIDE SEQUENCE [LARGE SCALE GENOMIC DNA]</scope>
    <source>
        <strain evidence="4 5">ATCC 19614</strain>
    </source>
</reference>
<dbReference type="Gene3D" id="1.10.287.470">
    <property type="entry name" value="Helix hairpin bin"/>
    <property type="match status" value="1"/>
</dbReference>
<dbReference type="InterPro" id="IPR006143">
    <property type="entry name" value="RND_pump_MFP"/>
</dbReference>
<evidence type="ECO:0000259" key="2">
    <source>
        <dbReference type="Pfam" id="PF25876"/>
    </source>
</evidence>
<name>A0A2T3L721_9GAMM</name>
<dbReference type="Pfam" id="PF25917">
    <property type="entry name" value="BSH_RND"/>
    <property type="match status" value="1"/>
</dbReference>
<dbReference type="Gene3D" id="2.40.50.100">
    <property type="match status" value="1"/>
</dbReference>
<keyword evidence="5" id="KW-1185">Reference proteome</keyword>
<evidence type="ECO:0000313" key="5">
    <source>
        <dbReference type="Proteomes" id="UP000241803"/>
    </source>
</evidence>
<gene>
    <name evidence="4" type="ORF">C9J47_15055</name>
</gene>
<dbReference type="PANTHER" id="PTHR30469">
    <property type="entry name" value="MULTIDRUG RESISTANCE PROTEIN MDTA"/>
    <property type="match status" value="1"/>
</dbReference>
<dbReference type="GO" id="GO:0015562">
    <property type="term" value="F:efflux transmembrane transporter activity"/>
    <property type="evidence" value="ECO:0007669"/>
    <property type="project" value="TreeGrafter"/>
</dbReference>
<proteinExistence type="inferred from homology"/>
<feature type="domain" description="Multidrug resistance protein MdtA-like barrel-sandwich hybrid" evidence="3">
    <location>
        <begin position="67"/>
        <end position="174"/>
    </location>
</feature>